<sequence>MDLQNFIYLLLALVWLSGLIWASVIAFKSRKDKHE</sequence>
<keyword evidence="1" id="KW-1133">Transmembrane helix</keyword>
<evidence type="ECO:0000256" key="1">
    <source>
        <dbReference type="SAM" id="Phobius"/>
    </source>
</evidence>
<keyword evidence="1" id="KW-0472">Membrane</keyword>
<protein>
    <submittedName>
        <fullName evidence="2">Uncharacterized protein</fullName>
    </submittedName>
</protein>
<keyword evidence="1" id="KW-0812">Transmembrane</keyword>
<name>A0A8S5P8M9_9CAUD</name>
<feature type="transmembrane region" description="Helical" evidence="1">
    <location>
        <begin position="6"/>
        <end position="27"/>
    </location>
</feature>
<accession>A0A8S5P8M9</accession>
<organism evidence="2">
    <name type="scientific">Siphoviridae sp. ctM4S20</name>
    <dbReference type="NCBI Taxonomy" id="2825458"/>
    <lineage>
        <taxon>Viruses</taxon>
        <taxon>Duplodnaviria</taxon>
        <taxon>Heunggongvirae</taxon>
        <taxon>Uroviricota</taxon>
        <taxon>Caudoviricetes</taxon>
    </lineage>
</organism>
<proteinExistence type="predicted"/>
<evidence type="ECO:0000313" key="2">
    <source>
        <dbReference type="EMBL" id="DAE02965.1"/>
    </source>
</evidence>
<dbReference type="EMBL" id="BK015356">
    <property type="protein sequence ID" value="DAE02965.1"/>
    <property type="molecule type" value="Genomic_DNA"/>
</dbReference>
<reference evidence="2" key="1">
    <citation type="journal article" date="2021" name="Proc. Natl. Acad. Sci. U.S.A.">
        <title>A Catalog of Tens of Thousands of Viruses from Human Metagenomes Reveals Hidden Associations with Chronic Diseases.</title>
        <authorList>
            <person name="Tisza M.J."/>
            <person name="Buck C.B."/>
        </authorList>
    </citation>
    <scope>NUCLEOTIDE SEQUENCE</scope>
    <source>
        <strain evidence="2">CtM4S20</strain>
    </source>
</reference>